<gene>
    <name evidence="12" type="ORF">TD95_004040</name>
</gene>
<dbReference type="Proteomes" id="UP000033483">
    <property type="component" value="Unassembled WGS sequence"/>
</dbReference>
<organism evidence="12 13">
    <name type="scientific">Thielaviopsis punctulata</name>
    <dbReference type="NCBI Taxonomy" id="72032"/>
    <lineage>
        <taxon>Eukaryota</taxon>
        <taxon>Fungi</taxon>
        <taxon>Dikarya</taxon>
        <taxon>Ascomycota</taxon>
        <taxon>Pezizomycotina</taxon>
        <taxon>Sordariomycetes</taxon>
        <taxon>Hypocreomycetidae</taxon>
        <taxon>Microascales</taxon>
        <taxon>Ceratocystidaceae</taxon>
        <taxon>Thielaviopsis</taxon>
    </lineage>
</organism>
<comment type="catalytic activity">
    <reaction evidence="11">
        <text>(R)-pantoate + beta-alanine + ATP = (R)-pantothenate + AMP + diphosphate + H(+)</text>
        <dbReference type="Rhea" id="RHEA:10912"/>
        <dbReference type="ChEBI" id="CHEBI:15378"/>
        <dbReference type="ChEBI" id="CHEBI:15980"/>
        <dbReference type="ChEBI" id="CHEBI:29032"/>
        <dbReference type="ChEBI" id="CHEBI:30616"/>
        <dbReference type="ChEBI" id="CHEBI:33019"/>
        <dbReference type="ChEBI" id="CHEBI:57966"/>
        <dbReference type="ChEBI" id="CHEBI:456215"/>
        <dbReference type="EC" id="6.3.2.1"/>
    </reaction>
</comment>
<dbReference type="Pfam" id="PF02569">
    <property type="entry name" value="Pantoate_ligase"/>
    <property type="match status" value="1"/>
</dbReference>
<dbReference type="InterPro" id="IPR042176">
    <property type="entry name" value="Pantoate_ligase_C"/>
</dbReference>
<evidence type="ECO:0000256" key="3">
    <source>
        <dbReference type="ARBA" id="ARBA00012219"/>
    </source>
</evidence>
<comment type="pathway">
    <text evidence="1">Cofactor biosynthesis; (R)-pantothenate biosynthesis; (R)-pantothenate from (R)-pantoate and beta-alanine: step 1/1.</text>
</comment>
<dbReference type="PANTHER" id="PTHR21299">
    <property type="entry name" value="CYTIDYLATE KINASE/PANTOATE-BETA-ALANINE LIGASE"/>
    <property type="match status" value="1"/>
</dbReference>
<dbReference type="UniPathway" id="UPA00028">
    <property type="reaction ID" value="UER00005"/>
</dbReference>
<comment type="caution">
    <text evidence="12">The sequence shown here is derived from an EMBL/GenBank/DDBJ whole genome shotgun (WGS) entry which is preliminary data.</text>
</comment>
<dbReference type="HAMAP" id="MF_00158">
    <property type="entry name" value="PanC"/>
    <property type="match status" value="1"/>
</dbReference>
<evidence type="ECO:0000256" key="11">
    <source>
        <dbReference type="ARBA" id="ARBA00048258"/>
    </source>
</evidence>
<keyword evidence="5" id="KW-0436">Ligase</keyword>
<dbReference type="GO" id="GO:0015940">
    <property type="term" value="P:pantothenate biosynthetic process"/>
    <property type="evidence" value="ECO:0007669"/>
    <property type="project" value="UniProtKB-UniPathway"/>
</dbReference>
<dbReference type="OrthoDB" id="2020436at2759"/>
<dbReference type="NCBIfam" id="TIGR00018">
    <property type="entry name" value="panC"/>
    <property type="match status" value="1"/>
</dbReference>
<dbReference type="GO" id="GO:0004592">
    <property type="term" value="F:pantoate-beta-alanine ligase activity"/>
    <property type="evidence" value="ECO:0007669"/>
    <property type="project" value="UniProtKB-EC"/>
</dbReference>
<comment type="similarity">
    <text evidence="2">Belongs to the pantothenate synthetase family.</text>
</comment>
<dbReference type="CDD" id="cd00560">
    <property type="entry name" value="PanC"/>
    <property type="match status" value="1"/>
</dbReference>
<reference evidence="12 13" key="1">
    <citation type="submission" date="2015-03" db="EMBL/GenBank/DDBJ databases">
        <authorList>
            <person name="Radwan O."/>
            <person name="Al-Naeli F.A."/>
            <person name="Rendon G.A."/>
            <person name="Fields C."/>
        </authorList>
    </citation>
    <scope>NUCLEOTIDE SEQUENCE [LARGE SCALE GENOMIC DNA]</scope>
    <source>
        <strain evidence="12">CR-DP1</strain>
    </source>
</reference>
<evidence type="ECO:0000256" key="2">
    <source>
        <dbReference type="ARBA" id="ARBA00009256"/>
    </source>
</evidence>
<sequence length="406" mass="44037">MRQSTRSFSRLSLFPAVAVSPTIRTAPLLRITCFHLRQSLPHPARPRTHITSRRAKMSASAATAAPVIPGTSIAVLRDLPALQRWRQPLAASHRQVALVPTMGALHAGHLSLIRAAARDNHHVVVSIYLNPAQFGATEDLDSYPVTWDADVAALAALDRELAADGGNLGRISAVFAPSTQVMYPSGFPGQAVDSVGSFVSITPVGSVLEGASRPTFFRGVATVCMKLFSAVQPQRVYFGQKDVQQTVVIRTLVRDFLLPLEVVVCPTQRGDDGLALSSRNVYLGQRRRRVATVLYEGLKRAEEVLKQGVMDRESVLGAATEWVDKVLMQQKQMPAKDRVLFEVDYISLAHPETMQELQTVDGAKGAILSGAITFLPVEEPQAGEDLGHSGGPAVRLIDNIIFKGQE</sequence>
<evidence type="ECO:0000313" key="13">
    <source>
        <dbReference type="Proteomes" id="UP000033483"/>
    </source>
</evidence>
<evidence type="ECO:0000256" key="6">
    <source>
        <dbReference type="ARBA" id="ARBA00022655"/>
    </source>
</evidence>
<evidence type="ECO:0000256" key="4">
    <source>
        <dbReference type="ARBA" id="ARBA00015647"/>
    </source>
</evidence>
<keyword evidence="6" id="KW-0566">Pantothenate biosynthesis</keyword>
<keyword evidence="13" id="KW-1185">Reference proteome</keyword>
<dbReference type="FunFam" id="3.30.1300.10:FF:000002">
    <property type="entry name" value="Pantoate--beta-alanine ligase"/>
    <property type="match status" value="1"/>
</dbReference>
<dbReference type="Gene3D" id="3.40.50.620">
    <property type="entry name" value="HUPs"/>
    <property type="match status" value="1"/>
</dbReference>
<dbReference type="Gene3D" id="3.30.1300.10">
    <property type="entry name" value="Pantoate-beta-alanine ligase, C-terminal domain"/>
    <property type="match status" value="1"/>
</dbReference>
<evidence type="ECO:0000256" key="9">
    <source>
        <dbReference type="ARBA" id="ARBA00029902"/>
    </source>
</evidence>
<dbReference type="GO" id="GO:0005524">
    <property type="term" value="F:ATP binding"/>
    <property type="evidence" value="ECO:0007669"/>
    <property type="project" value="UniProtKB-KW"/>
</dbReference>
<evidence type="ECO:0000256" key="5">
    <source>
        <dbReference type="ARBA" id="ARBA00022598"/>
    </source>
</evidence>
<keyword evidence="7" id="KW-0547">Nucleotide-binding</keyword>
<accession>A0A0F4ZFK4</accession>
<dbReference type="InterPro" id="IPR014729">
    <property type="entry name" value="Rossmann-like_a/b/a_fold"/>
</dbReference>
<evidence type="ECO:0000256" key="8">
    <source>
        <dbReference type="ARBA" id="ARBA00022840"/>
    </source>
</evidence>
<evidence type="ECO:0000313" key="12">
    <source>
        <dbReference type="EMBL" id="KKA29374.1"/>
    </source>
</evidence>
<evidence type="ECO:0000256" key="7">
    <source>
        <dbReference type="ARBA" id="ARBA00022741"/>
    </source>
</evidence>
<dbReference type="EC" id="6.3.2.1" evidence="3"/>
<dbReference type="SUPFAM" id="SSF52374">
    <property type="entry name" value="Nucleotidylyl transferase"/>
    <property type="match status" value="1"/>
</dbReference>
<proteinExistence type="inferred from homology"/>
<dbReference type="InterPro" id="IPR003721">
    <property type="entry name" value="Pantoate_ligase"/>
</dbReference>
<dbReference type="AlphaFoldDB" id="A0A0F4ZFK4"/>
<evidence type="ECO:0000256" key="10">
    <source>
        <dbReference type="ARBA" id="ARBA00032806"/>
    </source>
</evidence>
<dbReference type="EMBL" id="LAEV01000867">
    <property type="protein sequence ID" value="KKA29374.1"/>
    <property type="molecule type" value="Genomic_DNA"/>
</dbReference>
<name>A0A0F4ZFK4_9PEZI</name>
<evidence type="ECO:0000256" key="1">
    <source>
        <dbReference type="ARBA" id="ARBA00004990"/>
    </source>
</evidence>
<dbReference type="PANTHER" id="PTHR21299:SF1">
    <property type="entry name" value="PANTOATE--BETA-ALANINE LIGASE"/>
    <property type="match status" value="1"/>
</dbReference>
<protein>
    <recommendedName>
        <fullName evidence="4">Pantoate--beta-alanine ligase</fullName>
        <ecNumber evidence="3">6.3.2.1</ecNumber>
    </recommendedName>
    <alternativeName>
        <fullName evidence="10">Pantoate-activating enzyme</fullName>
    </alternativeName>
    <alternativeName>
        <fullName evidence="9">Pantothenate synthetase</fullName>
    </alternativeName>
</protein>
<keyword evidence="8" id="KW-0067">ATP-binding</keyword>